<evidence type="ECO:0000256" key="1">
    <source>
        <dbReference type="ARBA" id="ARBA00002521"/>
    </source>
</evidence>
<dbReference type="Gene3D" id="3.10.450.50">
    <property type="match status" value="1"/>
</dbReference>
<dbReference type="CDD" id="cd01086">
    <property type="entry name" value="MetAP1"/>
    <property type="match status" value="1"/>
</dbReference>
<evidence type="ECO:0000256" key="2">
    <source>
        <dbReference type="ARBA" id="ARBA00022438"/>
    </source>
</evidence>
<dbReference type="EC" id="3.4.11.18" evidence="6 7"/>
<dbReference type="HAMAP" id="MF_01974">
    <property type="entry name" value="MetAP_1"/>
    <property type="match status" value="1"/>
</dbReference>
<feature type="binding site" evidence="6">
    <location>
        <position position="280"/>
    </location>
    <ligand>
        <name>a divalent metal cation</name>
        <dbReference type="ChEBI" id="CHEBI:60240"/>
        <label>1</label>
    </ligand>
</feature>
<feature type="binding site" evidence="6">
    <location>
        <position position="123"/>
    </location>
    <ligand>
        <name>substrate</name>
    </ligand>
</feature>
<evidence type="ECO:0000313" key="9">
    <source>
        <dbReference type="EMBL" id="MEE6146908.1"/>
    </source>
</evidence>
<comment type="cofactor">
    <cofactor evidence="6">
        <name>Co(2+)</name>
        <dbReference type="ChEBI" id="CHEBI:48828"/>
    </cofactor>
    <cofactor evidence="6">
        <name>Zn(2+)</name>
        <dbReference type="ChEBI" id="CHEBI:29105"/>
    </cofactor>
    <cofactor evidence="6">
        <name>Mn(2+)</name>
        <dbReference type="ChEBI" id="CHEBI:29035"/>
    </cofactor>
    <cofactor evidence="6">
        <name>Fe(2+)</name>
        <dbReference type="ChEBI" id="CHEBI:29033"/>
    </cofactor>
    <text evidence="6">Binds 2 divalent metal cations per subunit. Has a high-affinity and a low affinity metal-binding site. The true nature of the physiological cofactor is under debate. The enzyme is active with cobalt, zinc, manganese or divalent iron ions. Most likely, methionine aminopeptidases function as mononuclear Fe(2+)-metalloproteases under physiological conditions, and the catalytically relevant metal-binding site has been assigned to the histidine-containing high-affinity site.</text>
</comment>
<dbReference type="SUPFAM" id="SSF55920">
    <property type="entry name" value="Creatinase/aminopeptidase"/>
    <property type="match status" value="1"/>
</dbReference>
<dbReference type="Pfam" id="PF02810">
    <property type="entry name" value="SEC-C"/>
    <property type="match status" value="1"/>
</dbReference>
<dbReference type="Pfam" id="PF00557">
    <property type="entry name" value="Peptidase_M24"/>
    <property type="match status" value="1"/>
</dbReference>
<comment type="catalytic activity">
    <reaction evidence="6 7">
        <text>Release of N-terminal amino acids, preferentially methionine, from peptides and arylamides.</text>
        <dbReference type="EC" id="3.4.11.18"/>
    </reaction>
</comment>
<dbReference type="Gene3D" id="3.90.230.10">
    <property type="entry name" value="Creatinase/methionine aminopeptidase superfamily"/>
    <property type="match status" value="1"/>
</dbReference>
<feature type="binding site" evidence="6">
    <location>
        <position position="222"/>
    </location>
    <ligand>
        <name>substrate</name>
    </ligand>
</feature>
<name>A0ABU7R8Q6_9ACTN</name>
<keyword evidence="4 6" id="KW-0479">Metal-binding</keyword>
<dbReference type="RefSeq" id="WP_330957675.1">
    <property type="nucleotide sequence ID" value="NZ_JAZGJQ010000002.1"/>
</dbReference>
<keyword evidence="2 6" id="KW-0031">Aminopeptidase</keyword>
<keyword evidence="5 6" id="KW-0378">Hydrolase</keyword>
<dbReference type="PANTHER" id="PTHR43330">
    <property type="entry name" value="METHIONINE AMINOPEPTIDASE"/>
    <property type="match status" value="1"/>
</dbReference>
<dbReference type="InterPro" id="IPR001714">
    <property type="entry name" value="Pept_M24_MAP"/>
</dbReference>
<comment type="subunit">
    <text evidence="6">Monomer.</text>
</comment>
<comment type="caution">
    <text evidence="9">The sequence shown here is derived from an EMBL/GenBank/DDBJ whole genome shotgun (WGS) entry which is preliminary data.</text>
</comment>
<dbReference type="InterPro" id="IPR004027">
    <property type="entry name" value="SEC_C_motif"/>
</dbReference>
<evidence type="ECO:0000256" key="6">
    <source>
        <dbReference type="HAMAP-Rule" id="MF_01974"/>
    </source>
</evidence>
<dbReference type="SUPFAM" id="SSF103642">
    <property type="entry name" value="Sec-C motif"/>
    <property type="match status" value="1"/>
</dbReference>
<keyword evidence="3 6" id="KW-0645">Protease</keyword>
<comment type="similarity">
    <text evidence="6">Belongs to the peptidase M24A family. Methionine aminopeptidase type 1 subfamily.</text>
</comment>
<evidence type="ECO:0000259" key="8">
    <source>
        <dbReference type="Pfam" id="PF00557"/>
    </source>
</evidence>
<feature type="binding site" evidence="6">
    <location>
        <position position="141"/>
    </location>
    <ligand>
        <name>a divalent metal cation</name>
        <dbReference type="ChEBI" id="CHEBI:60240"/>
        <label>1</label>
    </ligand>
</feature>
<feature type="binding site" evidence="6">
    <location>
        <position position="152"/>
    </location>
    <ligand>
        <name>a divalent metal cation</name>
        <dbReference type="ChEBI" id="CHEBI:60240"/>
        <label>2</label>
        <note>catalytic</note>
    </ligand>
</feature>
<dbReference type="InterPro" id="IPR000994">
    <property type="entry name" value="Pept_M24"/>
</dbReference>
<dbReference type="GO" id="GO:0004239">
    <property type="term" value="F:initiator methionyl aminopeptidase activity"/>
    <property type="evidence" value="ECO:0007669"/>
    <property type="project" value="UniProtKB-EC"/>
</dbReference>
<dbReference type="InterPro" id="IPR036005">
    <property type="entry name" value="Creatinase/aminopeptidase-like"/>
</dbReference>
<comment type="function">
    <text evidence="1 6">Removes the N-terminal methionine from nascent proteins. The N-terminal methionine is often cleaved when the second residue in the primary sequence is small and uncharged (Met-Ala-, Cys, Gly, Pro, Ser, Thr, or Val). Requires deformylation of the N(alpha)-formylated initiator methionine before it can be hydrolyzed.</text>
</comment>
<dbReference type="NCBIfam" id="TIGR00500">
    <property type="entry name" value="met_pdase_I"/>
    <property type="match status" value="1"/>
</dbReference>
<feature type="binding site" evidence="6">
    <location>
        <position position="248"/>
    </location>
    <ligand>
        <name>a divalent metal cation</name>
        <dbReference type="ChEBI" id="CHEBI:60240"/>
        <label>2</label>
        <note>catalytic</note>
    </ligand>
</feature>
<evidence type="ECO:0000256" key="5">
    <source>
        <dbReference type="ARBA" id="ARBA00022801"/>
    </source>
</evidence>
<evidence type="ECO:0000256" key="4">
    <source>
        <dbReference type="ARBA" id="ARBA00022723"/>
    </source>
</evidence>
<protein>
    <recommendedName>
        <fullName evidence="6 7">Methionine aminopeptidase</fullName>
        <shortName evidence="6">MAP</shortName>
        <shortName evidence="6">MetAP</shortName>
        <ecNumber evidence="6 7">3.4.11.18</ecNumber>
    </recommendedName>
    <alternativeName>
        <fullName evidence="6">Peptidase M</fullName>
    </alternativeName>
</protein>
<keyword evidence="10" id="KW-1185">Reference proteome</keyword>
<dbReference type="PRINTS" id="PR00599">
    <property type="entry name" value="MAPEPTIDASE"/>
</dbReference>
<feature type="binding site" evidence="6">
    <location>
        <position position="280"/>
    </location>
    <ligand>
        <name>a divalent metal cation</name>
        <dbReference type="ChEBI" id="CHEBI:60240"/>
        <label>2</label>
        <note>catalytic</note>
    </ligand>
</feature>
<feature type="binding site" evidence="6">
    <location>
        <position position="152"/>
    </location>
    <ligand>
        <name>a divalent metal cation</name>
        <dbReference type="ChEBI" id="CHEBI:60240"/>
        <label>1</label>
    </ligand>
</feature>
<dbReference type="EMBL" id="JAZGJQ010000002">
    <property type="protein sequence ID" value="MEE6146908.1"/>
    <property type="molecule type" value="Genomic_DNA"/>
</dbReference>
<gene>
    <name evidence="6 9" type="primary">map</name>
    <name evidence="9" type="ORF">VXJ25_02685</name>
</gene>
<organism evidence="9 10">
    <name type="scientific">Olsenella absiana</name>
    <dbReference type="NCBI Taxonomy" id="3115222"/>
    <lineage>
        <taxon>Bacteria</taxon>
        <taxon>Bacillati</taxon>
        <taxon>Actinomycetota</taxon>
        <taxon>Coriobacteriia</taxon>
        <taxon>Coriobacteriales</taxon>
        <taxon>Atopobiaceae</taxon>
        <taxon>Olsenella</taxon>
    </lineage>
</organism>
<sequence length="295" mass="32193">MSYDGMPTPGRNDPCWCGSGRKYKKCHSAFDERLEKLWNDGEEVLPRSLYKSAEDVAGIKASAEVNTGILDYVGEHIAAGVSTMDINGWVNEYLAAHDAVSADLNFEGYPYSVCTSINDVICHGFPNEKDVLKDGDIINVDMSTIKGGYFSDSSRMYCIGDVDPEWRRLVETCRESVKAGLAAIRPWGHLGDVGAAVYKVATDAGFSVVEEYGGHGIGKEFHEEPFVSFVSEEGTGPILVPGLCFTIEPMVNMGAPGITLDKSNGWIVRTIDGLPSAQWEVQVVVTEDGYELLSW</sequence>
<evidence type="ECO:0000256" key="7">
    <source>
        <dbReference type="RuleBase" id="RU003653"/>
    </source>
</evidence>
<accession>A0ABU7R8Q6</accession>
<dbReference type="Proteomes" id="UP001332931">
    <property type="component" value="Unassembled WGS sequence"/>
</dbReference>
<evidence type="ECO:0000256" key="3">
    <source>
        <dbReference type="ARBA" id="ARBA00022670"/>
    </source>
</evidence>
<proteinExistence type="inferred from homology"/>
<dbReference type="PANTHER" id="PTHR43330:SF8">
    <property type="entry name" value="METHIONINE AMINOPEPTIDASE 1D, MITOCHONDRIAL"/>
    <property type="match status" value="1"/>
</dbReference>
<evidence type="ECO:0000313" key="10">
    <source>
        <dbReference type="Proteomes" id="UP001332931"/>
    </source>
</evidence>
<feature type="binding site" evidence="6">
    <location>
        <position position="215"/>
    </location>
    <ligand>
        <name>a divalent metal cation</name>
        <dbReference type="ChEBI" id="CHEBI:60240"/>
        <label>2</label>
        <note>catalytic</note>
    </ligand>
</feature>
<dbReference type="InterPro" id="IPR002467">
    <property type="entry name" value="Pept_M24A_MAP1"/>
</dbReference>
<reference evidence="9 10" key="1">
    <citation type="submission" date="2024-01" db="EMBL/GenBank/DDBJ databases">
        <title>Description of Olsenella sp. nov., isolated from pig feces.</title>
        <authorList>
            <person name="Chang Y.-H."/>
        </authorList>
    </citation>
    <scope>NUCLEOTIDE SEQUENCE [LARGE SCALE GENOMIC DNA]</scope>
    <source>
        <strain evidence="9 10">YH-ols2223</strain>
    </source>
</reference>
<feature type="domain" description="Peptidase M24" evidence="8">
    <location>
        <begin position="58"/>
        <end position="287"/>
    </location>
</feature>